<dbReference type="AlphaFoldDB" id="B9XLV5"/>
<dbReference type="PANTHER" id="PTHR10443:SF12">
    <property type="entry name" value="DIPEPTIDASE"/>
    <property type="match status" value="1"/>
</dbReference>
<dbReference type="Proteomes" id="UP000003688">
    <property type="component" value="Unassembled WGS sequence"/>
</dbReference>
<keyword evidence="2" id="KW-0645">Protease</keyword>
<dbReference type="GO" id="GO:0006508">
    <property type="term" value="P:proteolysis"/>
    <property type="evidence" value="ECO:0007669"/>
    <property type="project" value="InterPro"/>
</dbReference>
<dbReference type="EC" id="3.4.13.19" evidence="2"/>
<proteinExistence type="predicted"/>
<evidence type="ECO:0000256" key="1">
    <source>
        <dbReference type="SAM" id="SignalP"/>
    </source>
</evidence>
<dbReference type="InterPro" id="IPR008257">
    <property type="entry name" value="Pept_M19"/>
</dbReference>
<dbReference type="STRING" id="320771.Cflav_PD2417"/>
<dbReference type="PROSITE" id="PS51365">
    <property type="entry name" value="RENAL_DIPEPTIDASE_2"/>
    <property type="match status" value="1"/>
</dbReference>
<evidence type="ECO:0000313" key="3">
    <source>
        <dbReference type="Proteomes" id="UP000003688"/>
    </source>
</evidence>
<dbReference type="CDD" id="cd01301">
    <property type="entry name" value="rDP_like"/>
    <property type="match status" value="1"/>
</dbReference>
<protein>
    <submittedName>
        <fullName evidence="2">Membrane dipeptidase</fullName>
        <ecNumber evidence="2">3.4.13.19</ecNumber>
    </submittedName>
</protein>
<name>B9XLV5_PEDPL</name>
<dbReference type="Pfam" id="PF01244">
    <property type="entry name" value="Peptidase_M19"/>
    <property type="match status" value="1"/>
</dbReference>
<dbReference type="GO" id="GO:0070573">
    <property type="term" value="F:metallodipeptidase activity"/>
    <property type="evidence" value="ECO:0007669"/>
    <property type="project" value="InterPro"/>
</dbReference>
<evidence type="ECO:0000313" key="2">
    <source>
        <dbReference type="EMBL" id="EEF59212.1"/>
    </source>
</evidence>
<gene>
    <name evidence="2" type="ORF">Cflav_PD2417</name>
</gene>
<dbReference type="InterPro" id="IPR032466">
    <property type="entry name" value="Metal_Hydrolase"/>
</dbReference>
<keyword evidence="2" id="KW-0378">Hydrolase</keyword>
<dbReference type="SUPFAM" id="SSF51556">
    <property type="entry name" value="Metallo-dependent hydrolases"/>
    <property type="match status" value="1"/>
</dbReference>
<reference evidence="2 3" key="1">
    <citation type="journal article" date="2011" name="J. Bacteriol.">
        <title>Genome sequence of 'Pedosphaera parvula' Ellin514, an aerobic Verrucomicrobial isolate from pasture soil.</title>
        <authorList>
            <person name="Kant R."/>
            <person name="van Passel M.W."/>
            <person name="Sangwan P."/>
            <person name="Palva A."/>
            <person name="Lucas S."/>
            <person name="Copeland A."/>
            <person name="Lapidus A."/>
            <person name="Glavina Del Rio T."/>
            <person name="Dalin E."/>
            <person name="Tice H."/>
            <person name="Bruce D."/>
            <person name="Goodwin L."/>
            <person name="Pitluck S."/>
            <person name="Chertkov O."/>
            <person name="Larimer F.W."/>
            <person name="Land M.L."/>
            <person name="Hauser L."/>
            <person name="Brettin T.S."/>
            <person name="Detter J.C."/>
            <person name="Han S."/>
            <person name="de Vos W.M."/>
            <person name="Janssen P.H."/>
            <person name="Smidt H."/>
        </authorList>
    </citation>
    <scope>NUCLEOTIDE SEQUENCE [LARGE SCALE GENOMIC DNA]</scope>
    <source>
        <strain evidence="2 3">Ellin514</strain>
    </source>
</reference>
<keyword evidence="2" id="KW-0224">Dipeptidase</keyword>
<dbReference type="PANTHER" id="PTHR10443">
    <property type="entry name" value="MICROSOMAL DIPEPTIDASE"/>
    <property type="match status" value="1"/>
</dbReference>
<feature type="chain" id="PRO_5002894923" evidence="1">
    <location>
        <begin position="35"/>
        <end position="431"/>
    </location>
</feature>
<organism evidence="2 3">
    <name type="scientific">Pedosphaera parvula (strain Ellin514)</name>
    <dbReference type="NCBI Taxonomy" id="320771"/>
    <lineage>
        <taxon>Bacteria</taxon>
        <taxon>Pseudomonadati</taxon>
        <taxon>Verrucomicrobiota</taxon>
        <taxon>Pedosphaerae</taxon>
        <taxon>Pedosphaerales</taxon>
        <taxon>Pedosphaeraceae</taxon>
        <taxon>Pedosphaera</taxon>
    </lineage>
</organism>
<accession>B9XLV5</accession>
<keyword evidence="1" id="KW-0732">Signal</keyword>
<dbReference type="EMBL" id="ABOX02000031">
    <property type="protein sequence ID" value="EEF59212.1"/>
    <property type="molecule type" value="Genomic_DNA"/>
</dbReference>
<feature type="signal peptide" evidence="1">
    <location>
        <begin position="1"/>
        <end position="34"/>
    </location>
</feature>
<comment type="caution">
    <text evidence="2">The sequence shown here is derived from an EMBL/GenBank/DDBJ whole genome shotgun (WGS) entry which is preliminary data.</text>
</comment>
<sequence length="431" mass="47491" precursor="true">MKSTFWIRNQVLTMRILGLTSLVVALGFTQPGAAADNPASSLKTNDAKIDEVKAILREVPLIDGHNDVPWQYRKLTNDADDIDLRSDTSKLKSPMVTDIPRLRAGGVGGQFWSVYIPPILTGSVAVRAVLEQIDVVHQMMARYPEAFELALTADDVERIHKKGKIASLIGMEGGHSIDGSLAMLRMTYVLGARYMTLTHTKNVPWADSANDEPRNHGLSSFGEQVVLEMNRLGMLVDLSHVSPDTMRSAIKISKAPVIFSHSCARALCDDPRNVPDDVLKMVATNNGIVMVTFFPQFLTEPARKHGLAKKDEWTRLAKVFPDDPEKRRAEMKVWDAAHPVNEPATLKDVADHIDHVRKVAGIDHVGVGGDYEGFDGPPVGMEDVSCYPALMAELMNRGYSREDIKKVAGQNLLRVLRQAEQVASRLQAGGK</sequence>
<dbReference type="RefSeq" id="WP_007416794.1">
    <property type="nucleotide sequence ID" value="NZ_ABOX02000031.1"/>
</dbReference>
<keyword evidence="3" id="KW-1185">Reference proteome</keyword>
<dbReference type="Gene3D" id="3.20.20.140">
    <property type="entry name" value="Metal-dependent hydrolases"/>
    <property type="match status" value="1"/>
</dbReference>